<dbReference type="Proteomes" id="UP001632038">
    <property type="component" value="Unassembled WGS sequence"/>
</dbReference>
<dbReference type="Gene3D" id="1.10.630.10">
    <property type="entry name" value="Cytochrome P450"/>
    <property type="match status" value="1"/>
</dbReference>
<evidence type="ECO:0000313" key="11">
    <source>
        <dbReference type="Proteomes" id="UP001632038"/>
    </source>
</evidence>
<keyword evidence="4 7" id="KW-0479">Metal-binding</keyword>
<evidence type="ECO:0000256" key="1">
    <source>
        <dbReference type="ARBA" id="ARBA00001971"/>
    </source>
</evidence>
<keyword evidence="6 7" id="KW-0408">Iron</keyword>
<dbReference type="PROSITE" id="PS00086">
    <property type="entry name" value="CYTOCHROME_P450"/>
    <property type="match status" value="1"/>
</dbReference>
<evidence type="ECO:0000256" key="9">
    <source>
        <dbReference type="SAM" id="Phobius"/>
    </source>
</evidence>
<feature type="binding site" description="axial binding residue" evidence="7">
    <location>
        <position position="446"/>
    </location>
    <ligand>
        <name>heme</name>
        <dbReference type="ChEBI" id="CHEBI:30413"/>
    </ligand>
    <ligandPart>
        <name>Fe</name>
        <dbReference type="ChEBI" id="CHEBI:18248"/>
    </ligandPart>
</feature>
<evidence type="ECO:0000256" key="7">
    <source>
        <dbReference type="PIRSR" id="PIRSR602401-1"/>
    </source>
</evidence>
<dbReference type="GO" id="GO:0006629">
    <property type="term" value="P:lipid metabolic process"/>
    <property type="evidence" value="ECO:0007669"/>
    <property type="project" value="UniProtKB-ARBA"/>
</dbReference>
<evidence type="ECO:0000256" key="4">
    <source>
        <dbReference type="ARBA" id="ARBA00022723"/>
    </source>
</evidence>
<keyword evidence="5 8" id="KW-0560">Oxidoreductase</keyword>
<evidence type="ECO:0008006" key="12">
    <source>
        <dbReference type="Google" id="ProtNLM"/>
    </source>
</evidence>
<dbReference type="AlphaFoldDB" id="A0ABD3D5M7"/>
<proteinExistence type="inferred from homology"/>
<dbReference type="GO" id="GO:0016020">
    <property type="term" value="C:membrane"/>
    <property type="evidence" value="ECO:0007669"/>
    <property type="project" value="UniProtKB-SubCell"/>
</dbReference>
<dbReference type="Pfam" id="PF00067">
    <property type="entry name" value="p450"/>
    <property type="match status" value="1"/>
</dbReference>
<keyword evidence="11" id="KW-1185">Reference proteome</keyword>
<dbReference type="PRINTS" id="PR00463">
    <property type="entry name" value="EP450I"/>
</dbReference>
<dbReference type="GO" id="GO:0004497">
    <property type="term" value="F:monooxygenase activity"/>
    <property type="evidence" value="ECO:0007669"/>
    <property type="project" value="UniProtKB-KW"/>
</dbReference>
<sequence>MALFDYYQIFLLLLVTFLLYLLSIKRRNNGSAPTNWPIVGMVPGVLPNMHRFHDYVTQVLNETGGTFEFKGPSFANYDMVFTCDPANIQHIFSKRFSNYPKGPEFQRIFEVLGNNIFNSDYQLWELHRRATLSFMNDDNFYVTLEKVTMHKLRTGLLPILDYFFENNTVFDMQDILQRFAFDNMCMFFLKHDPMSLRSDLPNVPCEKGLGDALEPLFYRALLPEPVWKFQKWLNIGKEKTLKESWEAFDDFIYKHISSNTELDMFKYFNKAYEASGELGYSRNLKRFLRDTFLGLLFAGRDSLSVSLTWLFYLISTNPSVETKICEEIENVLGVKKDEGENPRFFSVEECEKLVYLHATLCETLRLYPAIGIELKTPAEQDVLPSGNSVHTNTKVAVSFYSTGRMESVWGKDCMEFKPERWITPGGGIKHEPSSKFPAFNVGPRTCPGKKMSFIEMKMVTAFVVHRFRVRVVESESVTPRNAIMLKADHGMRVMLSRKD</sequence>
<dbReference type="InterPro" id="IPR002401">
    <property type="entry name" value="Cyt_P450_E_grp-I"/>
</dbReference>
<dbReference type="GO" id="GO:0046872">
    <property type="term" value="F:metal ion binding"/>
    <property type="evidence" value="ECO:0007669"/>
    <property type="project" value="UniProtKB-KW"/>
</dbReference>
<keyword evidence="7 8" id="KW-0349">Heme</keyword>
<evidence type="ECO:0000313" key="10">
    <source>
        <dbReference type="EMBL" id="KAL3637590.1"/>
    </source>
</evidence>
<dbReference type="InterPro" id="IPR001128">
    <property type="entry name" value="Cyt_P450"/>
</dbReference>
<dbReference type="EMBL" id="JAVIJP010000025">
    <property type="protein sequence ID" value="KAL3637590.1"/>
    <property type="molecule type" value="Genomic_DNA"/>
</dbReference>
<gene>
    <name evidence="10" type="ORF">CASFOL_018758</name>
</gene>
<comment type="cofactor">
    <cofactor evidence="1 7">
        <name>heme</name>
        <dbReference type="ChEBI" id="CHEBI:30413"/>
    </cofactor>
</comment>
<evidence type="ECO:0000256" key="8">
    <source>
        <dbReference type="RuleBase" id="RU000461"/>
    </source>
</evidence>
<comment type="subcellular location">
    <subcellularLocation>
        <location evidence="2">Membrane</location>
        <topology evidence="2">Single-pass membrane protein</topology>
    </subcellularLocation>
</comment>
<comment type="similarity">
    <text evidence="3 8">Belongs to the cytochrome P450 family.</text>
</comment>
<dbReference type="InterPro" id="IPR017972">
    <property type="entry name" value="Cyt_P450_CS"/>
</dbReference>
<organism evidence="10 11">
    <name type="scientific">Castilleja foliolosa</name>
    <dbReference type="NCBI Taxonomy" id="1961234"/>
    <lineage>
        <taxon>Eukaryota</taxon>
        <taxon>Viridiplantae</taxon>
        <taxon>Streptophyta</taxon>
        <taxon>Embryophyta</taxon>
        <taxon>Tracheophyta</taxon>
        <taxon>Spermatophyta</taxon>
        <taxon>Magnoliopsida</taxon>
        <taxon>eudicotyledons</taxon>
        <taxon>Gunneridae</taxon>
        <taxon>Pentapetalae</taxon>
        <taxon>asterids</taxon>
        <taxon>lamiids</taxon>
        <taxon>Lamiales</taxon>
        <taxon>Orobanchaceae</taxon>
        <taxon>Pedicularideae</taxon>
        <taxon>Castillejinae</taxon>
        <taxon>Castilleja</taxon>
    </lineage>
</organism>
<keyword evidence="9" id="KW-0472">Membrane</keyword>
<accession>A0ABD3D5M7</accession>
<keyword evidence="9" id="KW-0812">Transmembrane</keyword>
<feature type="transmembrane region" description="Helical" evidence="9">
    <location>
        <begin position="6"/>
        <end position="24"/>
    </location>
</feature>
<dbReference type="PANTHER" id="PTHR24296">
    <property type="entry name" value="CYTOCHROME P450"/>
    <property type="match status" value="1"/>
</dbReference>
<evidence type="ECO:0000256" key="3">
    <source>
        <dbReference type="ARBA" id="ARBA00010617"/>
    </source>
</evidence>
<keyword evidence="9" id="KW-1133">Transmembrane helix</keyword>
<dbReference type="PRINTS" id="PR00385">
    <property type="entry name" value="P450"/>
</dbReference>
<keyword evidence="8" id="KW-0503">Monooxygenase</keyword>
<protein>
    <recommendedName>
        <fullName evidence="12">Cytochrome P450</fullName>
    </recommendedName>
</protein>
<comment type="caution">
    <text evidence="10">The sequence shown here is derived from an EMBL/GenBank/DDBJ whole genome shotgun (WGS) entry which is preliminary data.</text>
</comment>
<dbReference type="InterPro" id="IPR036396">
    <property type="entry name" value="Cyt_P450_sf"/>
</dbReference>
<evidence type="ECO:0000256" key="6">
    <source>
        <dbReference type="ARBA" id="ARBA00023004"/>
    </source>
</evidence>
<evidence type="ECO:0000256" key="5">
    <source>
        <dbReference type="ARBA" id="ARBA00023002"/>
    </source>
</evidence>
<dbReference type="CDD" id="cd11064">
    <property type="entry name" value="CYP86A"/>
    <property type="match status" value="1"/>
</dbReference>
<dbReference type="SUPFAM" id="SSF48264">
    <property type="entry name" value="Cytochrome P450"/>
    <property type="match status" value="1"/>
</dbReference>
<name>A0ABD3D5M7_9LAMI</name>
<evidence type="ECO:0000256" key="2">
    <source>
        <dbReference type="ARBA" id="ARBA00004167"/>
    </source>
</evidence>
<reference evidence="11" key="1">
    <citation type="journal article" date="2024" name="IScience">
        <title>Strigolactones Initiate the Formation of Haustorium-like Structures in Castilleja.</title>
        <authorList>
            <person name="Buerger M."/>
            <person name="Peterson D."/>
            <person name="Chory J."/>
        </authorList>
    </citation>
    <scope>NUCLEOTIDE SEQUENCE [LARGE SCALE GENOMIC DNA]</scope>
</reference>